<name>A0A1E5JLS8_9GAMM</name>
<dbReference type="Proteomes" id="UP000095229">
    <property type="component" value="Unassembled WGS sequence"/>
</dbReference>
<keyword evidence="2 4" id="KW-0378">Hydrolase</keyword>
<feature type="active site" description="Nucleophile" evidence="3">
    <location>
        <position position="299"/>
    </location>
</feature>
<organism evidence="4 5">
    <name type="scientific">Legionella parisiensis</name>
    <dbReference type="NCBI Taxonomy" id="45071"/>
    <lineage>
        <taxon>Bacteria</taxon>
        <taxon>Pseudomonadati</taxon>
        <taxon>Pseudomonadota</taxon>
        <taxon>Gammaproteobacteria</taxon>
        <taxon>Legionellales</taxon>
        <taxon>Legionellaceae</taxon>
        <taxon>Legionella</taxon>
    </lineage>
</organism>
<keyword evidence="5" id="KW-1185">Reference proteome</keyword>
<comment type="similarity">
    <text evidence="1">Belongs to the DDAH family.</text>
</comment>
<dbReference type="STRING" id="45071.Lpar_2659"/>
<evidence type="ECO:0000313" key="5">
    <source>
        <dbReference type="Proteomes" id="UP000095229"/>
    </source>
</evidence>
<dbReference type="Pfam" id="PF19420">
    <property type="entry name" value="DDAH_eukar"/>
    <property type="match status" value="1"/>
</dbReference>
<dbReference type="Gene3D" id="3.75.10.10">
    <property type="entry name" value="L-arginine/glycine Amidinotransferase, Chain A"/>
    <property type="match status" value="1"/>
</dbReference>
<evidence type="ECO:0000256" key="3">
    <source>
        <dbReference type="PIRSR" id="PIRSR633199-1"/>
    </source>
</evidence>
<feature type="active site" description="Proton donor" evidence="3">
    <location>
        <position position="212"/>
    </location>
</feature>
<sequence length="304" mass="33884">MGGLLGQQLLRSKFSKIFFNLKTSICLDLIHKIWDYPGQDLYFLLKGINMFQQAIVRIPSPKLIHGLTSTKDLGQPDYLKALEQHQKYINALVHCGLEVTVLPAADTFPDSCFVEDAALLTEQFALLTRPGALSRQGEVNLIEPYIQTIYKEKIHKVKAPGTLEAGDVLQVEDHFYIGISKRTNREGANQLSALLAQYGYKSTLIELKKFLHLKTGVSYVGDGCLLVNGELVNHPAFNPYKQLIIDDGEAYAANCIRVNDIVIMPQGYPRSGEMVQNSGFQVSFVDVGEFRKIDGGLSCLSLRF</sequence>
<dbReference type="InterPro" id="IPR033199">
    <property type="entry name" value="DDAH-like"/>
</dbReference>
<dbReference type="GO" id="GO:0016403">
    <property type="term" value="F:dimethylargininase activity"/>
    <property type="evidence" value="ECO:0007669"/>
    <property type="project" value="TreeGrafter"/>
</dbReference>
<dbReference type="GO" id="GO:0000052">
    <property type="term" value="P:citrulline metabolic process"/>
    <property type="evidence" value="ECO:0007669"/>
    <property type="project" value="TreeGrafter"/>
</dbReference>
<evidence type="ECO:0000256" key="2">
    <source>
        <dbReference type="ARBA" id="ARBA00022801"/>
    </source>
</evidence>
<dbReference type="PATRIC" id="fig|45071.6.peg.2858"/>
<dbReference type="AlphaFoldDB" id="A0A1E5JLS8"/>
<dbReference type="PANTHER" id="PTHR12737">
    <property type="entry name" value="DIMETHYLARGININE DIMETHYLAMINOHYDROLASE"/>
    <property type="match status" value="1"/>
</dbReference>
<evidence type="ECO:0000256" key="1">
    <source>
        <dbReference type="ARBA" id="ARBA00008532"/>
    </source>
</evidence>
<protein>
    <submittedName>
        <fullName evidence="4">N(G),N(G)-dimethylarginine dimethylaminohydrolase</fullName>
    </submittedName>
</protein>
<accession>A0A1E5JLS8</accession>
<comment type="caution">
    <text evidence="4">The sequence shown here is derived from an EMBL/GenBank/DDBJ whole genome shotgun (WGS) entry which is preliminary data.</text>
</comment>
<proteinExistence type="inferred from homology"/>
<reference evidence="4 5" key="1">
    <citation type="submission" date="2016-02" db="EMBL/GenBank/DDBJ databases">
        <title>Secondary metabolites in Legionella.</title>
        <authorList>
            <person name="Tobias N.J."/>
            <person name="Bode H.B."/>
        </authorList>
    </citation>
    <scope>NUCLEOTIDE SEQUENCE [LARGE SCALE GENOMIC DNA]</scope>
    <source>
        <strain evidence="4 5">DSM 19216</strain>
    </source>
</reference>
<dbReference type="PANTHER" id="PTHR12737:SF9">
    <property type="entry name" value="DIMETHYLARGININASE"/>
    <property type="match status" value="1"/>
</dbReference>
<evidence type="ECO:0000313" key="4">
    <source>
        <dbReference type="EMBL" id="OEH45507.1"/>
    </source>
</evidence>
<dbReference type="GO" id="GO:0045429">
    <property type="term" value="P:positive regulation of nitric oxide biosynthetic process"/>
    <property type="evidence" value="ECO:0007669"/>
    <property type="project" value="TreeGrafter"/>
</dbReference>
<dbReference type="SUPFAM" id="SSF55909">
    <property type="entry name" value="Pentein"/>
    <property type="match status" value="1"/>
</dbReference>
<dbReference type="GO" id="GO:0006525">
    <property type="term" value="P:arginine metabolic process"/>
    <property type="evidence" value="ECO:0007669"/>
    <property type="project" value="TreeGrafter"/>
</dbReference>
<dbReference type="EMBL" id="LSOG01000094">
    <property type="protein sequence ID" value="OEH45507.1"/>
    <property type="molecule type" value="Genomic_DNA"/>
</dbReference>
<gene>
    <name evidence="4" type="ORF">lpari_03558</name>
</gene>
<dbReference type="GO" id="GO:0016597">
    <property type="term" value="F:amino acid binding"/>
    <property type="evidence" value="ECO:0007669"/>
    <property type="project" value="TreeGrafter"/>
</dbReference>